<organism evidence="1 2">
    <name type="scientific">Oncorhynchus tshawytscha</name>
    <name type="common">Chinook salmon</name>
    <name type="synonym">Salmo tshawytscha</name>
    <dbReference type="NCBI Taxonomy" id="74940"/>
    <lineage>
        <taxon>Eukaryota</taxon>
        <taxon>Metazoa</taxon>
        <taxon>Chordata</taxon>
        <taxon>Craniata</taxon>
        <taxon>Vertebrata</taxon>
        <taxon>Euteleostomi</taxon>
        <taxon>Actinopterygii</taxon>
        <taxon>Neopterygii</taxon>
        <taxon>Teleostei</taxon>
        <taxon>Protacanthopterygii</taxon>
        <taxon>Salmoniformes</taxon>
        <taxon>Salmonidae</taxon>
        <taxon>Salmoninae</taxon>
        <taxon>Oncorhynchus</taxon>
    </lineage>
</organism>
<dbReference type="SUPFAM" id="SSF52799">
    <property type="entry name" value="(Phosphotyrosine protein) phosphatases II"/>
    <property type="match status" value="1"/>
</dbReference>
<protein>
    <submittedName>
        <fullName evidence="1">Uncharacterized protein</fullName>
    </submittedName>
</protein>
<sequence length="115" mass="12528">QQKKTVTGCGCGILNSNSRIELELKSNSQPMMYTTVENAQDLTNAGITYILTVDSEQPTSPDGSFRMKRFHSLDESSTDLLSHLDDCILFICDACKASKAVLVHWCASPIKSGVA</sequence>
<evidence type="ECO:0000313" key="1">
    <source>
        <dbReference type="Ensembl" id="ENSOTSP00005075870.1"/>
    </source>
</evidence>
<evidence type="ECO:0000313" key="2">
    <source>
        <dbReference type="Proteomes" id="UP000694402"/>
    </source>
</evidence>
<dbReference type="Proteomes" id="UP000694402">
    <property type="component" value="Unassembled WGS sequence"/>
</dbReference>
<dbReference type="Ensembl" id="ENSOTST00005082196.2">
    <property type="protein sequence ID" value="ENSOTSP00005075870.1"/>
    <property type="gene ID" value="ENSOTSG00005035738.2"/>
</dbReference>
<dbReference type="Gene3D" id="3.90.190.10">
    <property type="entry name" value="Protein tyrosine phosphatase superfamily"/>
    <property type="match status" value="1"/>
</dbReference>
<accession>A0A8C8I909</accession>
<reference evidence="1" key="1">
    <citation type="submission" date="2025-08" db="UniProtKB">
        <authorList>
            <consortium name="Ensembl"/>
        </authorList>
    </citation>
    <scope>IDENTIFICATION</scope>
</reference>
<dbReference type="InterPro" id="IPR029021">
    <property type="entry name" value="Prot-tyrosine_phosphatase-like"/>
</dbReference>
<reference evidence="1" key="2">
    <citation type="submission" date="2025-09" db="UniProtKB">
        <authorList>
            <consortium name="Ensembl"/>
        </authorList>
    </citation>
    <scope>IDENTIFICATION</scope>
</reference>
<dbReference type="GeneTree" id="ENSGT01110000267696"/>
<name>A0A8C8I909_ONCTS</name>
<dbReference type="AlphaFoldDB" id="A0A8C8I909"/>
<proteinExistence type="predicted"/>
<keyword evidence="2" id="KW-1185">Reference proteome</keyword>